<evidence type="ECO:0000256" key="9">
    <source>
        <dbReference type="ARBA" id="ARBA00047604"/>
    </source>
</evidence>
<dbReference type="EMBL" id="CAWUPB010000246">
    <property type="protein sequence ID" value="CAK7324168.1"/>
    <property type="molecule type" value="Genomic_DNA"/>
</dbReference>
<comment type="caution">
    <text evidence="13">The sequence shown here is derived from an EMBL/GenBank/DDBJ whole genome shotgun (WGS) entry which is preliminary data.</text>
</comment>
<evidence type="ECO:0000313" key="14">
    <source>
        <dbReference type="Proteomes" id="UP001314170"/>
    </source>
</evidence>
<dbReference type="SUPFAM" id="SSF52777">
    <property type="entry name" value="CoA-dependent acyltransferases"/>
    <property type="match status" value="1"/>
</dbReference>
<comment type="pathway">
    <text evidence="3">Glycerolipid metabolism; triacylglycerol biosynthesis.</text>
</comment>
<evidence type="ECO:0000256" key="4">
    <source>
        <dbReference type="ARBA" id="ARBA00005189"/>
    </source>
</evidence>
<evidence type="ECO:0000256" key="3">
    <source>
        <dbReference type="ARBA" id="ARBA00004771"/>
    </source>
</evidence>
<dbReference type="GO" id="GO:0047196">
    <property type="term" value="F:long-chain-alcohol O-fatty-acyltransferase activity"/>
    <property type="evidence" value="ECO:0007669"/>
    <property type="project" value="UniProtKB-EC"/>
</dbReference>
<keyword evidence="14" id="KW-1185">Reference proteome</keyword>
<evidence type="ECO:0000256" key="1">
    <source>
        <dbReference type="ARBA" id="ARBA00004162"/>
    </source>
</evidence>
<evidence type="ECO:0000259" key="12">
    <source>
        <dbReference type="Pfam" id="PF06974"/>
    </source>
</evidence>
<evidence type="ECO:0000256" key="8">
    <source>
        <dbReference type="ARBA" id="ARBA00024360"/>
    </source>
</evidence>
<comment type="subcellular location">
    <subcellularLocation>
        <location evidence="1">Cell membrane</location>
        <topology evidence="1">Single-pass membrane protein</topology>
    </subcellularLocation>
    <subcellularLocation>
        <location evidence="2">Endoplasmic reticulum membrane</location>
    </subcellularLocation>
</comment>
<comment type="catalytic activity">
    <reaction evidence="10">
        <text>an acyl-CoA + a 1,2-diacyl-sn-glycerol = a triacyl-sn-glycerol + CoA</text>
        <dbReference type="Rhea" id="RHEA:10868"/>
        <dbReference type="ChEBI" id="CHEBI:17815"/>
        <dbReference type="ChEBI" id="CHEBI:57287"/>
        <dbReference type="ChEBI" id="CHEBI:58342"/>
        <dbReference type="ChEBI" id="CHEBI:64615"/>
        <dbReference type="EC" id="2.3.1.20"/>
    </reaction>
</comment>
<evidence type="ECO:0000259" key="11">
    <source>
        <dbReference type="Pfam" id="PF03007"/>
    </source>
</evidence>
<dbReference type="InterPro" id="IPR045034">
    <property type="entry name" value="O-acyltransferase_WSD1-like"/>
</dbReference>
<reference evidence="13 14" key="1">
    <citation type="submission" date="2024-01" db="EMBL/GenBank/DDBJ databases">
        <authorList>
            <person name="Waweru B."/>
        </authorList>
    </citation>
    <scope>NUCLEOTIDE SEQUENCE [LARGE SCALE GENOMIC DNA]</scope>
</reference>
<dbReference type="Pfam" id="PF03007">
    <property type="entry name" value="WS_DGAT_cat"/>
    <property type="match status" value="1"/>
</dbReference>
<organism evidence="13 14">
    <name type="scientific">Dovyalis caffra</name>
    <dbReference type="NCBI Taxonomy" id="77055"/>
    <lineage>
        <taxon>Eukaryota</taxon>
        <taxon>Viridiplantae</taxon>
        <taxon>Streptophyta</taxon>
        <taxon>Embryophyta</taxon>
        <taxon>Tracheophyta</taxon>
        <taxon>Spermatophyta</taxon>
        <taxon>Magnoliopsida</taxon>
        <taxon>eudicotyledons</taxon>
        <taxon>Gunneridae</taxon>
        <taxon>Pentapetalae</taxon>
        <taxon>rosids</taxon>
        <taxon>fabids</taxon>
        <taxon>Malpighiales</taxon>
        <taxon>Salicaceae</taxon>
        <taxon>Flacourtieae</taxon>
        <taxon>Dovyalis</taxon>
    </lineage>
</organism>
<protein>
    <recommendedName>
        <fullName evidence="15">Diacylglycerol O-acyltransferase</fullName>
    </recommendedName>
</protein>
<evidence type="ECO:0008006" key="15">
    <source>
        <dbReference type="Google" id="ProtNLM"/>
    </source>
</evidence>
<dbReference type="GO" id="GO:0019432">
    <property type="term" value="P:triglyceride biosynthetic process"/>
    <property type="evidence" value="ECO:0007669"/>
    <property type="project" value="TreeGrafter"/>
</dbReference>
<dbReference type="Gene3D" id="3.30.559.10">
    <property type="entry name" value="Chloramphenicol acetyltransferase-like domain"/>
    <property type="match status" value="1"/>
</dbReference>
<dbReference type="GO" id="GO:0005789">
    <property type="term" value="C:endoplasmic reticulum membrane"/>
    <property type="evidence" value="ECO:0007669"/>
    <property type="project" value="UniProtKB-SubCell"/>
</dbReference>
<name>A0AAV1QTI9_9ROSI</name>
<keyword evidence="7" id="KW-0012">Acyltransferase</keyword>
<comment type="catalytic activity">
    <reaction evidence="9">
        <text>a long chain fatty alcohol + a fatty acyl-CoA = a long-chain alcohol wax ester + CoA</text>
        <dbReference type="Rhea" id="RHEA:38443"/>
        <dbReference type="ChEBI" id="CHEBI:17135"/>
        <dbReference type="ChEBI" id="CHEBI:57287"/>
        <dbReference type="ChEBI" id="CHEBI:77636"/>
        <dbReference type="ChEBI" id="CHEBI:235323"/>
        <dbReference type="EC" id="2.3.1.75"/>
    </reaction>
</comment>
<dbReference type="InterPro" id="IPR009721">
    <property type="entry name" value="O-acyltransferase_WSD1_C"/>
</dbReference>
<dbReference type="Proteomes" id="UP001314170">
    <property type="component" value="Unassembled WGS sequence"/>
</dbReference>
<evidence type="ECO:0000313" key="13">
    <source>
        <dbReference type="EMBL" id="CAK7324168.1"/>
    </source>
</evidence>
<dbReference type="InterPro" id="IPR004255">
    <property type="entry name" value="O-acyltransferase_WSD1_N"/>
</dbReference>
<feature type="domain" description="O-acyltransferase WSD1-like N-terminal" evidence="11">
    <location>
        <begin position="52"/>
        <end position="268"/>
    </location>
</feature>
<accession>A0AAV1QTI9</accession>
<evidence type="ECO:0000256" key="5">
    <source>
        <dbReference type="ARBA" id="ARBA00022679"/>
    </source>
</evidence>
<evidence type="ECO:0000256" key="10">
    <source>
        <dbReference type="ARBA" id="ARBA00048109"/>
    </source>
</evidence>
<dbReference type="PANTHER" id="PTHR31650">
    <property type="entry name" value="O-ACYLTRANSFERASE (WSD1-LIKE) FAMILY PROTEIN"/>
    <property type="match status" value="1"/>
</dbReference>
<comment type="pathway">
    <text evidence="4">Lipid metabolism.</text>
</comment>
<evidence type="ECO:0000256" key="7">
    <source>
        <dbReference type="ARBA" id="ARBA00023315"/>
    </source>
</evidence>
<evidence type="ECO:0000256" key="2">
    <source>
        <dbReference type="ARBA" id="ARBA00004586"/>
    </source>
</evidence>
<gene>
    <name evidence="13" type="ORF">DCAF_LOCUS1805</name>
</gene>
<keyword evidence="5" id="KW-0808">Transferase</keyword>
<comment type="similarity">
    <text evidence="8">In the N-terminal section; belongs to the long-chain O-acyltransferase family.</text>
</comment>
<dbReference type="GO" id="GO:0005886">
    <property type="term" value="C:plasma membrane"/>
    <property type="evidence" value="ECO:0007669"/>
    <property type="project" value="UniProtKB-SubCell"/>
</dbReference>
<keyword evidence="6" id="KW-0256">Endoplasmic reticulum</keyword>
<evidence type="ECO:0000256" key="6">
    <source>
        <dbReference type="ARBA" id="ARBA00022824"/>
    </source>
</evidence>
<dbReference type="PANTHER" id="PTHR31650:SF1">
    <property type="entry name" value="WAX ESTER SYNTHASE_DIACYLGLYCEROL ACYLTRANSFERASE 4-RELATED"/>
    <property type="match status" value="1"/>
</dbReference>
<feature type="domain" description="O-acyltransferase WSD1 C-terminal" evidence="12">
    <location>
        <begin position="331"/>
        <end position="475"/>
    </location>
</feature>
<sequence length="486" mass="53712">MKPIKESTCRTSCCQEPLSPSARLFQEQQLNCYIIAALGWKTSTINPSIVKEGLEQTLIKHPRFSSKLVAEDGKGRKLKWVRTKVNVNDHVIVPNLDRNMDSPDRFVEDYISNLSTIPMDNSKPLWEMHLLDVQTSENEAVVVFKLHHSMGDGASLISVLLACSRKTLDPKALPSLPVPKRAGSSCTASSGLWSLFLAMWTALRMIWNTAMDFILFAATILCLKDTNTPLKGTPGVELKPKRFVHRIVSMDDIKMVKNAMNTTINDVVMGVIQAGLSRYLNRKFGGDSKIERGGDDGHGKSDNGGDHSDGVIKVTFANLMAEESNIPKWGWGNWIGIIILPITISLENDPLDYVRRAKATIDRKKLSLKAVFTFRSVMFILKLFGTKAAAATTHRTFCNTTITFSNVVGPIEEISLFGHPIAYIAPTIYGTPHALTIHAQSYSNKMAVVLGVDPDVIPNPHELCDDLEESLKIIKDAVVERGLNAS</sequence>
<dbReference type="AlphaFoldDB" id="A0AAV1QTI9"/>
<dbReference type="GO" id="GO:0004144">
    <property type="term" value="F:diacylglycerol O-acyltransferase activity"/>
    <property type="evidence" value="ECO:0007669"/>
    <property type="project" value="UniProtKB-EC"/>
</dbReference>
<dbReference type="InterPro" id="IPR023213">
    <property type="entry name" value="CAT-like_dom_sf"/>
</dbReference>
<dbReference type="Pfam" id="PF06974">
    <property type="entry name" value="WS_DGAT_C"/>
    <property type="match status" value="1"/>
</dbReference>
<proteinExistence type="inferred from homology"/>